<reference evidence="1 2" key="1">
    <citation type="submission" date="2013-08" db="EMBL/GenBank/DDBJ databases">
        <title>The genome sequence of Knoellia subterranea.</title>
        <authorList>
            <person name="Zhu W."/>
            <person name="Wang G."/>
        </authorList>
    </citation>
    <scope>NUCLEOTIDE SEQUENCE [LARGE SCALE GENOMIC DNA]</scope>
    <source>
        <strain evidence="1 2">KCTC 19937</strain>
    </source>
</reference>
<keyword evidence="2" id="KW-1185">Reference proteome</keyword>
<evidence type="ECO:0000313" key="1">
    <source>
        <dbReference type="EMBL" id="KGN35316.1"/>
    </source>
</evidence>
<evidence type="ECO:0000313" key="2">
    <source>
        <dbReference type="Proteomes" id="UP000030011"/>
    </source>
</evidence>
<protein>
    <submittedName>
        <fullName evidence="1">Uncharacterized protein</fullName>
    </submittedName>
</protein>
<gene>
    <name evidence="1" type="ORF">N803_09185</name>
</gene>
<organism evidence="1 2">
    <name type="scientific">Knoellia subterranea KCTC 19937</name>
    <dbReference type="NCBI Taxonomy" id="1385521"/>
    <lineage>
        <taxon>Bacteria</taxon>
        <taxon>Bacillati</taxon>
        <taxon>Actinomycetota</taxon>
        <taxon>Actinomycetes</taxon>
        <taxon>Micrococcales</taxon>
        <taxon>Intrasporangiaceae</taxon>
        <taxon>Knoellia</taxon>
    </lineage>
</organism>
<sequence>MNDNERPVGVPNETTTETTAVVVDKATTLPRLGAVIGAVLPKTQSRLGGVWIDAAVTSFAVFMCPDAP</sequence>
<dbReference type="AlphaFoldDB" id="A0A0A0JI14"/>
<accession>A0A0A0JI14</accession>
<proteinExistence type="predicted"/>
<dbReference type="Proteomes" id="UP000030011">
    <property type="component" value="Unassembled WGS sequence"/>
</dbReference>
<name>A0A0A0JI14_9MICO</name>
<comment type="caution">
    <text evidence="1">The sequence shown here is derived from an EMBL/GenBank/DDBJ whole genome shotgun (WGS) entry which is preliminary data.</text>
</comment>
<dbReference type="EMBL" id="AVPK01000022">
    <property type="protein sequence ID" value="KGN35316.1"/>
    <property type="molecule type" value="Genomic_DNA"/>
</dbReference>
<dbReference type="RefSeq" id="WP_035907569.1">
    <property type="nucleotide sequence ID" value="NZ_AVPK01000022.1"/>
</dbReference>